<keyword evidence="1" id="KW-0732">Signal</keyword>
<dbReference type="GeneID" id="24096967"/>
<dbReference type="InParanoid" id="J4IA02"/>
<dbReference type="HOGENOM" id="CLU_115517_0_0_1"/>
<name>J4IA02_9APHY</name>
<protein>
    <recommendedName>
        <fullName evidence="4">DUF642 domain-containing protein</fullName>
    </recommendedName>
</protein>
<evidence type="ECO:0000256" key="1">
    <source>
        <dbReference type="SAM" id="SignalP"/>
    </source>
</evidence>
<gene>
    <name evidence="2" type="ORF">FIBRA_04132</name>
</gene>
<evidence type="ECO:0000313" key="3">
    <source>
        <dbReference type="Proteomes" id="UP000006352"/>
    </source>
</evidence>
<evidence type="ECO:0000313" key="2">
    <source>
        <dbReference type="EMBL" id="CCM02056.1"/>
    </source>
</evidence>
<feature type="chain" id="PRO_5003778440" description="DUF642 domain-containing protein" evidence="1">
    <location>
        <begin position="29"/>
        <end position="191"/>
    </location>
</feature>
<accession>J4IA02</accession>
<evidence type="ECO:0008006" key="4">
    <source>
        <dbReference type="Google" id="ProtNLM"/>
    </source>
</evidence>
<proteinExistence type="predicted"/>
<sequence length="191" mass="20078">MRTPLPSIISSSTIVLILVWWFIPLVKADYWEVTSPTSGVEWVNGRANLLAWSKGLLDGIDMFDIEMQRLSVAGVSFVAHNVPSSMSSLNVYLQDVPVGNDYYISFMNLTDGALWASSAAFAISNSANATLPSSDGSAPTVTISGAPAPTDQFAISFAATSDGGMSPKAMQTAGVILTVAACALSGMLIHL</sequence>
<dbReference type="OrthoDB" id="2581067at2759"/>
<dbReference type="RefSeq" id="XP_012181339.1">
    <property type="nucleotide sequence ID" value="XM_012325949.1"/>
</dbReference>
<keyword evidence="3" id="KW-1185">Reference proteome</keyword>
<dbReference type="AlphaFoldDB" id="J4IA02"/>
<dbReference type="EMBL" id="HE797061">
    <property type="protein sequence ID" value="CCM02056.1"/>
    <property type="molecule type" value="Genomic_DNA"/>
</dbReference>
<feature type="signal peptide" evidence="1">
    <location>
        <begin position="1"/>
        <end position="28"/>
    </location>
</feature>
<reference evidence="2 3" key="1">
    <citation type="journal article" date="2012" name="Appl. Environ. Microbiol.">
        <title>Short-read sequencing for genomic analysis of the brown rot fungus Fibroporia radiculosa.</title>
        <authorList>
            <person name="Tang J.D."/>
            <person name="Perkins A.D."/>
            <person name="Sonstegard T.S."/>
            <person name="Schroeder S.G."/>
            <person name="Burgess S.C."/>
            <person name="Diehl S.V."/>
        </authorList>
    </citation>
    <scope>NUCLEOTIDE SEQUENCE [LARGE SCALE GENOMIC DNA]</scope>
    <source>
        <strain evidence="2 3">TFFH 294</strain>
    </source>
</reference>
<organism evidence="2 3">
    <name type="scientific">Fibroporia radiculosa</name>
    <dbReference type="NCBI Taxonomy" id="599839"/>
    <lineage>
        <taxon>Eukaryota</taxon>
        <taxon>Fungi</taxon>
        <taxon>Dikarya</taxon>
        <taxon>Basidiomycota</taxon>
        <taxon>Agaricomycotina</taxon>
        <taxon>Agaricomycetes</taxon>
        <taxon>Polyporales</taxon>
        <taxon>Fibroporiaceae</taxon>
        <taxon>Fibroporia</taxon>
    </lineage>
</organism>
<dbReference type="Proteomes" id="UP000006352">
    <property type="component" value="Unassembled WGS sequence"/>
</dbReference>